<evidence type="ECO:0000313" key="3">
    <source>
        <dbReference type="Proteomes" id="UP000257109"/>
    </source>
</evidence>
<sequence>MNSIRQLLVKEAYKGGLMGYFRELKTLEILNEHFYWPQMRRDVHKICERCLTCKVAKSRVSLHGLYTSLPIPASPWIDISMNFLVDRLSKIGHFIPFHMRDDVSHDIFGGPYGVGLRQSYFSPLLVILKWMDKPKCFAKKSLRYWEDWIPYIEFAYNKVLLLLTLHLNLLMVLIPYPT</sequence>
<dbReference type="InterPro" id="IPR041588">
    <property type="entry name" value="Integrase_H2C2"/>
</dbReference>
<reference evidence="2" key="1">
    <citation type="submission" date="2018-05" db="EMBL/GenBank/DDBJ databases">
        <title>Draft genome of Mucuna pruriens seed.</title>
        <authorList>
            <person name="Nnadi N.E."/>
            <person name="Vos R."/>
            <person name="Hasami M.H."/>
            <person name="Devisetty U.K."/>
            <person name="Aguiy J.C."/>
        </authorList>
    </citation>
    <scope>NUCLEOTIDE SEQUENCE [LARGE SCALE GENOMIC DNA]</scope>
    <source>
        <strain evidence="2">JCA_2017</strain>
    </source>
</reference>
<dbReference type="STRING" id="157652.A0A371ESJ6"/>
<keyword evidence="3" id="KW-1185">Reference proteome</keyword>
<protein>
    <recommendedName>
        <fullName evidence="1">Integrase zinc-binding domain-containing protein</fullName>
    </recommendedName>
</protein>
<dbReference type="OrthoDB" id="407598at2759"/>
<dbReference type="Pfam" id="PF17921">
    <property type="entry name" value="Integrase_H2C2"/>
    <property type="match status" value="1"/>
</dbReference>
<feature type="domain" description="Integrase zinc-binding" evidence="1">
    <location>
        <begin position="3"/>
        <end position="59"/>
    </location>
</feature>
<dbReference type="PANTHER" id="PTHR35046:SF9">
    <property type="entry name" value="RNA-DIRECTED DNA POLYMERASE"/>
    <property type="match status" value="1"/>
</dbReference>
<proteinExistence type="predicted"/>
<dbReference type="Gene3D" id="1.10.340.70">
    <property type="match status" value="1"/>
</dbReference>
<dbReference type="PANTHER" id="PTHR35046">
    <property type="entry name" value="ZINC KNUCKLE (CCHC-TYPE) FAMILY PROTEIN"/>
    <property type="match status" value="1"/>
</dbReference>
<dbReference type="EMBL" id="QJKJ01012292">
    <property type="protein sequence ID" value="RDX69028.1"/>
    <property type="molecule type" value="Genomic_DNA"/>
</dbReference>
<evidence type="ECO:0000313" key="2">
    <source>
        <dbReference type="EMBL" id="RDX69028.1"/>
    </source>
</evidence>
<accession>A0A371ESJ6</accession>
<gene>
    <name evidence="2" type="ORF">CR513_51914</name>
</gene>
<dbReference type="AlphaFoldDB" id="A0A371ESJ6"/>
<name>A0A371ESJ6_MUCPR</name>
<dbReference type="Proteomes" id="UP000257109">
    <property type="component" value="Unassembled WGS sequence"/>
</dbReference>
<organism evidence="2 3">
    <name type="scientific">Mucuna pruriens</name>
    <name type="common">Velvet bean</name>
    <name type="synonym">Dolichos pruriens</name>
    <dbReference type="NCBI Taxonomy" id="157652"/>
    <lineage>
        <taxon>Eukaryota</taxon>
        <taxon>Viridiplantae</taxon>
        <taxon>Streptophyta</taxon>
        <taxon>Embryophyta</taxon>
        <taxon>Tracheophyta</taxon>
        <taxon>Spermatophyta</taxon>
        <taxon>Magnoliopsida</taxon>
        <taxon>eudicotyledons</taxon>
        <taxon>Gunneridae</taxon>
        <taxon>Pentapetalae</taxon>
        <taxon>rosids</taxon>
        <taxon>fabids</taxon>
        <taxon>Fabales</taxon>
        <taxon>Fabaceae</taxon>
        <taxon>Papilionoideae</taxon>
        <taxon>50 kb inversion clade</taxon>
        <taxon>NPAAA clade</taxon>
        <taxon>indigoferoid/millettioid clade</taxon>
        <taxon>Phaseoleae</taxon>
        <taxon>Mucuna</taxon>
    </lineage>
</organism>
<evidence type="ECO:0000259" key="1">
    <source>
        <dbReference type="Pfam" id="PF17921"/>
    </source>
</evidence>
<comment type="caution">
    <text evidence="2">The sequence shown here is derived from an EMBL/GenBank/DDBJ whole genome shotgun (WGS) entry which is preliminary data.</text>
</comment>
<feature type="non-terminal residue" evidence="2">
    <location>
        <position position="1"/>
    </location>
</feature>